<gene>
    <name evidence="5" type="ORF">MM817_02690</name>
</gene>
<dbReference type="SUPFAM" id="SSF103481">
    <property type="entry name" value="Multidrug resistance efflux transporter EmrE"/>
    <property type="match status" value="1"/>
</dbReference>
<keyword evidence="6" id="KW-1185">Reference proteome</keyword>
<dbReference type="EMBL" id="JALBUF010000013">
    <property type="protein sequence ID" value="MCI0184393.1"/>
    <property type="molecule type" value="Genomic_DNA"/>
</dbReference>
<dbReference type="AlphaFoldDB" id="A0A9X1VDZ3"/>
<comment type="caution">
    <text evidence="5">The sequence shown here is derived from an EMBL/GenBank/DDBJ whole genome shotgun (WGS) entry which is preliminary data.</text>
</comment>
<evidence type="ECO:0000256" key="3">
    <source>
        <dbReference type="SAM" id="Phobius"/>
    </source>
</evidence>
<evidence type="ECO:0000313" key="5">
    <source>
        <dbReference type="EMBL" id="MCI0184393.1"/>
    </source>
</evidence>
<evidence type="ECO:0000256" key="2">
    <source>
        <dbReference type="ARBA" id="ARBA00007362"/>
    </source>
</evidence>
<organism evidence="5 6">
    <name type="scientific">Sulfoacidibacillus ferrooxidans</name>
    <dbReference type="NCBI Taxonomy" id="2005001"/>
    <lineage>
        <taxon>Bacteria</taxon>
        <taxon>Bacillati</taxon>
        <taxon>Bacillota</taxon>
        <taxon>Bacilli</taxon>
        <taxon>Bacillales</taxon>
        <taxon>Alicyclobacillaceae</taxon>
        <taxon>Sulfoacidibacillus</taxon>
    </lineage>
</organism>
<feature type="transmembrane region" description="Helical" evidence="3">
    <location>
        <begin position="7"/>
        <end position="26"/>
    </location>
</feature>
<keyword evidence="3" id="KW-0812">Transmembrane</keyword>
<proteinExistence type="inferred from homology"/>
<name>A0A9X1VDZ3_9BACL</name>
<dbReference type="InterPro" id="IPR000620">
    <property type="entry name" value="EamA_dom"/>
</dbReference>
<dbReference type="Pfam" id="PF00892">
    <property type="entry name" value="EamA"/>
    <property type="match status" value="1"/>
</dbReference>
<protein>
    <recommendedName>
        <fullName evidence="4">EamA domain-containing protein</fullName>
    </recommendedName>
</protein>
<evidence type="ECO:0000313" key="6">
    <source>
        <dbReference type="Proteomes" id="UP001139263"/>
    </source>
</evidence>
<reference evidence="5" key="1">
    <citation type="submission" date="2022-03" db="EMBL/GenBank/DDBJ databases">
        <title>Draft Genome Sequence of Firmicute Strain S0AB, a Heterotrophic Iron/Sulfur-Oxidizing Extreme Acidophile.</title>
        <authorList>
            <person name="Vergara E."/>
            <person name="Pakostova E."/>
            <person name="Johnson D.B."/>
            <person name="Holmes D.S."/>
        </authorList>
    </citation>
    <scope>NUCLEOTIDE SEQUENCE</scope>
    <source>
        <strain evidence="5">S0AB</strain>
    </source>
</reference>
<comment type="similarity">
    <text evidence="2">Belongs to the EamA transporter family.</text>
</comment>
<feature type="domain" description="EamA" evidence="4">
    <location>
        <begin position="2"/>
        <end position="49"/>
    </location>
</feature>
<sequence>MVDASSGGLFFFFQPLAGTFLGWLILGEIVGTSFWLGAALIVISVFMVLRDSQ</sequence>
<keyword evidence="3" id="KW-0472">Membrane</keyword>
<dbReference type="GO" id="GO:0016020">
    <property type="term" value="C:membrane"/>
    <property type="evidence" value="ECO:0007669"/>
    <property type="project" value="InterPro"/>
</dbReference>
<comment type="subcellular location">
    <subcellularLocation>
        <location evidence="1">Endomembrane system</location>
        <topology evidence="1">Multi-pass membrane protein</topology>
    </subcellularLocation>
</comment>
<accession>A0A9X1VDZ3</accession>
<feature type="transmembrane region" description="Helical" evidence="3">
    <location>
        <begin position="32"/>
        <end position="49"/>
    </location>
</feature>
<keyword evidence="3" id="KW-1133">Transmembrane helix</keyword>
<dbReference type="Proteomes" id="UP001139263">
    <property type="component" value="Unassembled WGS sequence"/>
</dbReference>
<dbReference type="InterPro" id="IPR037185">
    <property type="entry name" value="EmrE-like"/>
</dbReference>
<evidence type="ECO:0000256" key="1">
    <source>
        <dbReference type="ARBA" id="ARBA00004127"/>
    </source>
</evidence>
<evidence type="ECO:0000259" key="4">
    <source>
        <dbReference type="Pfam" id="PF00892"/>
    </source>
</evidence>